<gene>
    <name evidence="2" type="ORF">IPP15_15470</name>
</gene>
<feature type="transmembrane region" description="Helical" evidence="1">
    <location>
        <begin position="68"/>
        <end position="89"/>
    </location>
</feature>
<evidence type="ECO:0000313" key="3">
    <source>
        <dbReference type="Proteomes" id="UP000808337"/>
    </source>
</evidence>
<feature type="transmembrane region" description="Helical" evidence="1">
    <location>
        <begin position="110"/>
        <end position="128"/>
    </location>
</feature>
<organism evidence="2 3">
    <name type="scientific">Candidatus Opimibacter skivensis</name>
    <dbReference type="NCBI Taxonomy" id="2982028"/>
    <lineage>
        <taxon>Bacteria</taxon>
        <taxon>Pseudomonadati</taxon>
        <taxon>Bacteroidota</taxon>
        <taxon>Saprospiria</taxon>
        <taxon>Saprospirales</taxon>
        <taxon>Saprospiraceae</taxon>
        <taxon>Candidatus Opimibacter</taxon>
    </lineage>
</organism>
<dbReference type="EMBL" id="JADKGY010000025">
    <property type="protein sequence ID" value="MBK9983744.1"/>
    <property type="molecule type" value="Genomic_DNA"/>
</dbReference>
<name>A0A9D7SX16_9BACT</name>
<protein>
    <submittedName>
        <fullName evidence="2">Uncharacterized protein</fullName>
    </submittedName>
</protein>
<keyword evidence="1" id="KW-1133">Transmembrane helix</keyword>
<keyword evidence="1" id="KW-0472">Membrane</keyword>
<dbReference type="Proteomes" id="UP000808337">
    <property type="component" value="Unassembled WGS sequence"/>
</dbReference>
<keyword evidence="1" id="KW-0812">Transmembrane</keyword>
<feature type="transmembrane region" description="Helical" evidence="1">
    <location>
        <begin position="182"/>
        <end position="201"/>
    </location>
</feature>
<evidence type="ECO:0000256" key="1">
    <source>
        <dbReference type="SAM" id="Phobius"/>
    </source>
</evidence>
<reference evidence="2 3" key="1">
    <citation type="submission" date="2020-10" db="EMBL/GenBank/DDBJ databases">
        <title>Connecting structure to function with the recovery of over 1000 high-quality activated sludge metagenome-assembled genomes encoding full-length rRNA genes using long-read sequencing.</title>
        <authorList>
            <person name="Singleton C.M."/>
            <person name="Petriglieri F."/>
            <person name="Kristensen J.M."/>
            <person name="Kirkegaard R.H."/>
            <person name="Michaelsen T.Y."/>
            <person name="Andersen M.H."/>
            <person name="Karst S.M."/>
            <person name="Dueholm M.S."/>
            <person name="Nielsen P.H."/>
            <person name="Albertsen M."/>
        </authorList>
    </citation>
    <scope>NUCLEOTIDE SEQUENCE [LARGE SCALE GENOMIC DNA]</scope>
    <source>
        <strain evidence="2">Ribe_18-Q3-R11-54_MAXAC.273</strain>
    </source>
</reference>
<evidence type="ECO:0000313" key="2">
    <source>
        <dbReference type="EMBL" id="MBK9983744.1"/>
    </source>
</evidence>
<comment type="caution">
    <text evidence="2">The sequence shown here is derived from an EMBL/GenBank/DDBJ whole genome shotgun (WGS) entry which is preliminary data.</text>
</comment>
<dbReference type="AlphaFoldDB" id="A0A9D7SX16"/>
<proteinExistence type="predicted"/>
<accession>A0A9D7SX16</accession>
<sequence length="214" mass="23430">MNKNQYSEDLAHIRSMMERSSRFISLSGWAGILPGIFALGGLALALRFIQASTSNGMYIDGVEGEIQLMNRIGLIAFGVLALSVFSSWYMCMRKARMENQSTWTPAIRNMLLHFCIPLLAGAIIAAWVTHREQWSLIAPILLSFYGLALIQVSQFTLKSIFWLGLIEIALSLPAGVNGWGIPALAIGFGFAHIIYGITRFAPGSSRGDMSKAGL</sequence>
<feature type="transmembrane region" description="Helical" evidence="1">
    <location>
        <begin position="23"/>
        <end position="48"/>
    </location>
</feature>